<evidence type="ECO:0000259" key="2">
    <source>
        <dbReference type="Pfam" id="PF19313"/>
    </source>
</evidence>
<organism evidence="3 4">
    <name type="scientific">Ekhidna lutea</name>
    <dbReference type="NCBI Taxonomy" id="447679"/>
    <lineage>
        <taxon>Bacteria</taxon>
        <taxon>Pseudomonadati</taxon>
        <taxon>Bacteroidota</taxon>
        <taxon>Cytophagia</taxon>
        <taxon>Cytophagales</taxon>
        <taxon>Reichenbachiellaceae</taxon>
        <taxon>Ekhidna</taxon>
    </lineage>
</organism>
<feature type="domain" description="Carbohydrate-binding" evidence="1">
    <location>
        <begin position="41"/>
        <end position="193"/>
    </location>
</feature>
<dbReference type="GO" id="GO:0016052">
    <property type="term" value="P:carbohydrate catabolic process"/>
    <property type="evidence" value="ECO:0007669"/>
    <property type="project" value="InterPro"/>
</dbReference>
<dbReference type="GO" id="GO:0030246">
    <property type="term" value="F:carbohydrate binding"/>
    <property type="evidence" value="ECO:0007669"/>
    <property type="project" value="InterPro"/>
</dbReference>
<protein>
    <submittedName>
        <fullName evidence="3">Carbohydrate family 9 binding domain-like</fullName>
    </submittedName>
</protein>
<dbReference type="EMBL" id="FZPD01000005">
    <property type="protein sequence ID" value="SNT25907.1"/>
    <property type="molecule type" value="Genomic_DNA"/>
</dbReference>
<dbReference type="SUPFAM" id="SSF49344">
    <property type="entry name" value="CBD9-like"/>
    <property type="match status" value="1"/>
</dbReference>
<dbReference type="Gene3D" id="2.60.40.1190">
    <property type="match status" value="1"/>
</dbReference>
<reference evidence="3 4" key="1">
    <citation type="submission" date="2017-06" db="EMBL/GenBank/DDBJ databases">
        <authorList>
            <person name="Kim H.J."/>
            <person name="Triplett B.A."/>
        </authorList>
    </citation>
    <scope>NUCLEOTIDE SEQUENCE [LARGE SCALE GENOMIC DNA]</scope>
    <source>
        <strain evidence="3 4">DSM 19307</strain>
    </source>
</reference>
<dbReference type="CDD" id="cd09618">
    <property type="entry name" value="CBM9_like_2"/>
    <property type="match status" value="1"/>
</dbReference>
<dbReference type="InterPro" id="IPR010502">
    <property type="entry name" value="Carb-bd_dom_fam9"/>
</dbReference>
<dbReference type="Pfam" id="PF19313">
    <property type="entry name" value="DUF5916"/>
    <property type="match status" value="1"/>
</dbReference>
<feature type="domain" description="DUF5916" evidence="2">
    <location>
        <begin position="235"/>
        <end position="869"/>
    </location>
</feature>
<evidence type="ECO:0000313" key="3">
    <source>
        <dbReference type="EMBL" id="SNT25907.1"/>
    </source>
</evidence>
<dbReference type="OrthoDB" id="9786766at2"/>
<gene>
    <name evidence="3" type="ORF">SAMN05421640_3003</name>
</gene>
<dbReference type="Proteomes" id="UP000198393">
    <property type="component" value="Unassembled WGS sequence"/>
</dbReference>
<dbReference type="Pfam" id="PF06452">
    <property type="entry name" value="CBM9_1"/>
    <property type="match status" value="1"/>
</dbReference>
<evidence type="ECO:0000313" key="4">
    <source>
        <dbReference type="Proteomes" id="UP000198393"/>
    </source>
</evidence>
<proteinExistence type="predicted"/>
<dbReference type="InterPro" id="IPR045670">
    <property type="entry name" value="DUF5916"/>
</dbReference>
<dbReference type="RefSeq" id="WP_089357695.1">
    <property type="nucleotide sequence ID" value="NZ_FZPD01000005.1"/>
</dbReference>
<keyword evidence="4" id="KW-1185">Reference proteome</keyword>
<dbReference type="GO" id="GO:0004553">
    <property type="term" value="F:hydrolase activity, hydrolyzing O-glycosyl compounds"/>
    <property type="evidence" value="ECO:0007669"/>
    <property type="project" value="InterPro"/>
</dbReference>
<sequence>MHSRGLIYVVLSILCFYGYSQSELPEKKSYTTAWAQTEIVLDGKLDDDAWNQVEWGGDFIGHRPEYNVEPHQETQFKILYDAKFLYVGIRAHDTEPEKIVKRMSRRDGFDGDFVEINIDSYNDKRTAFSFTASVSGVKGDEYVSNNGDDWDSTWDPIWYLRTSVDDKGWIAEFKIPLSQLRFANQEEHTWGIQFTRRIFREEERSTWQPIDPNAPGWVHLFGELKGIKGIKPQKQLEIQPYVLTSYEKYPREKENPFRDTGKEYMGNVGLDAKVGITSDITLDLTFNPDFGQVDADPSTVNLSAFQLFFQERRPFFLEGSNLLSFRTSGGPNNLFYSRRVGGRPHGYPDNVEHIDYPDNTRIIGAAKVTGKNAKGFSWGILESVTNREKADVIYEGGGKGEEIVEPFTNFLVGRVQQDIDGGKTVIGALATNVKRFDNRGNGLEYLHDNATSAGVDVNHNFKDREYGMEFKAMFSKVEGTQGAIYRTQTSSQRFFQRPDNNHKEVDTTRTSLVGSAATLSFGKQNGNWRWRIGSNFKSPELVLNDAGFLRQTDDINNWLWTQYRINKVTNLFRWQNYNIYAEHNNDFGGAITGRGMNFNMNWEFNNYWGFGQGVWVGGTRFSNADLRGGPSIRYPGNVNYWYRLSSNSRKKITVSFNNWFNWGDKDFTKSSGISVNINARPTDAMELSISPNINWNRDNLQYIAQRDFNNDTRYILGKVVQETYSMSIRANYNITPNLTLEYWGQPFLAKGEYSEFKRVDQPSSEAYDRRFTMYENAEIMFDKENQEYQVFETGGEVPDYTFSNPNFNMVQFRSNFVMRWEYIPGSTLFAVWSSNGSYFDQSQGNSFRDLSNQLTDLSGSNTFLIKYTYRFIL</sequence>
<dbReference type="AlphaFoldDB" id="A0A239L5L0"/>
<accession>A0A239L5L0</accession>
<name>A0A239L5L0_EKHLU</name>
<evidence type="ECO:0000259" key="1">
    <source>
        <dbReference type="Pfam" id="PF06452"/>
    </source>
</evidence>